<feature type="transmembrane region" description="Helical" evidence="2">
    <location>
        <begin position="560"/>
        <end position="578"/>
    </location>
</feature>
<gene>
    <name evidence="4" type="ORF">C1SCF055_LOCUS29557</name>
</gene>
<keyword evidence="7" id="KW-1185">Reference proteome</keyword>
<evidence type="ECO:0000313" key="5">
    <source>
        <dbReference type="EMBL" id="CAL1157085.1"/>
    </source>
</evidence>
<dbReference type="EMBL" id="CAMXCT030003319">
    <property type="protein sequence ID" value="CAL4791022.1"/>
    <property type="molecule type" value="Genomic_DNA"/>
</dbReference>
<accession>A0A9P1D5M3</accession>
<feature type="transmembrane region" description="Helical" evidence="2">
    <location>
        <begin position="339"/>
        <end position="361"/>
    </location>
</feature>
<feature type="signal peptide" evidence="3">
    <location>
        <begin position="1"/>
        <end position="17"/>
    </location>
</feature>
<feature type="region of interest" description="Disordered" evidence="1">
    <location>
        <begin position="69"/>
        <end position="96"/>
    </location>
</feature>
<feature type="compositionally biased region" description="Basic and acidic residues" evidence="1">
    <location>
        <begin position="594"/>
        <end position="606"/>
    </location>
</feature>
<dbReference type="EMBL" id="CAMXCT020003319">
    <property type="protein sequence ID" value="CAL1157085.1"/>
    <property type="molecule type" value="Genomic_DNA"/>
</dbReference>
<evidence type="ECO:0000256" key="1">
    <source>
        <dbReference type="SAM" id="MobiDB-lite"/>
    </source>
</evidence>
<feature type="transmembrane region" description="Helical" evidence="2">
    <location>
        <begin position="215"/>
        <end position="239"/>
    </location>
</feature>
<name>A0A9P1D5M3_9DINO</name>
<reference evidence="5" key="2">
    <citation type="submission" date="2024-04" db="EMBL/GenBank/DDBJ databases">
        <authorList>
            <person name="Chen Y."/>
            <person name="Shah S."/>
            <person name="Dougan E. K."/>
            <person name="Thang M."/>
            <person name="Chan C."/>
        </authorList>
    </citation>
    <scope>NUCLEOTIDE SEQUENCE [LARGE SCALE GENOMIC DNA]</scope>
</reference>
<keyword evidence="2" id="KW-1133">Transmembrane helix</keyword>
<feature type="transmembrane region" description="Helical" evidence="2">
    <location>
        <begin position="141"/>
        <end position="160"/>
    </location>
</feature>
<proteinExistence type="predicted"/>
<feature type="chain" id="PRO_5043271034" evidence="3">
    <location>
        <begin position="18"/>
        <end position="623"/>
    </location>
</feature>
<keyword evidence="2" id="KW-0472">Membrane</keyword>
<evidence type="ECO:0000313" key="4">
    <source>
        <dbReference type="EMBL" id="CAI4003710.1"/>
    </source>
</evidence>
<keyword evidence="2" id="KW-0812">Transmembrane</keyword>
<dbReference type="AlphaFoldDB" id="A0A9P1D5M3"/>
<feature type="transmembrane region" description="Helical" evidence="2">
    <location>
        <begin position="450"/>
        <end position="471"/>
    </location>
</feature>
<dbReference type="Proteomes" id="UP001152797">
    <property type="component" value="Unassembled WGS sequence"/>
</dbReference>
<feature type="region of interest" description="Disordered" evidence="1">
    <location>
        <begin position="594"/>
        <end position="623"/>
    </location>
</feature>
<feature type="transmembrane region" description="Helical" evidence="2">
    <location>
        <begin position="529"/>
        <end position="545"/>
    </location>
</feature>
<feature type="transmembrane region" description="Helical" evidence="2">
    <location>
        <begin position="491"/>
        <end position="508"/>
    </location>
</feature>
<dbReference type="EMBL" id="CAMXCT010003319">
    <property type="protein sequence ID" value="CAI4003710.1"/>
    <property type="molecule type" value="Genomic_DNA"/>
</dbReference>
<organism evidence="4">
    <name type="scientific">Cladocopium goreaui</name>
    <dbReference type="NCBI Taxonomy" id="2562237"/>
    <lineage>
        <taxon>Eukaryota</taxon>
        <taxon>Sar</taxon>
        <taxon>Alveolata</taxon>
        <taxon>Dinophyceae</taxon>
        <taxon>Suessiales</taxon>
        <taxon>Symbiodiniaceae</taxon>
        <taxon>Cladocopium</taxon>
    </lineage>
</organism>
<evidence type="ECO:0000313" key="6">
    <source>
        <dbReference type="EMBL" id="CAL4791022.1"/>
    </source>
</evidence>
<feature type="transmembrane region" description="Helical" evidence="2">
    <location>
        <begin position="167"/>
        <end position="185"/>
    </location>
</feature>
<sequence length="623" mass="68503">MTPSSGFLIFLVSSVAGADVSALVAEAQDLISRLEASVGQKFEGPDLISSPLYRHLQALTSEAEKLFPAPLQPESNDRSEHSEASPAPSNEVFPVTVPPAEAGEASEAGEEGEAMGEVEAEIWGEEEEEEEFTPVDVGCSWTLIGSLFFTMVMFYFVNYPDDDIKRYTWSIINTTLSIFTAVLTFQGIDDLVMHVAVTPVLGAFPSGWRQIARVMIGFVIFLAWYVFALLAIALASGMFKQDDDAQNGKMWVISDFMRGDHGTTIKHSQLVQGCRSKGIAAVNGVEVFVASRAVVHESYETRTKCWSTLFAHMAGFAMISAGGDLQNAPFFSDQPATSWLAILVCIFFLIGIFSLSELLYARHRGSESKALFVEGSIEAEDDIICLAVSFMMVQSMRFTITGTLPSKLGLYHKQETETAQTEGLYVMGVLSAVMMVVAAMGMSRSRVKNLVVGTFSMGFAWAFLFATRSLFDSWSFLQSRKISPLTIEGRIVLAMTLSLFACMIIVILDRFEDNLHDDADDIHKALKNIITGLSILIGFTWEHTFDGCVEAISSLFSDPLAIKLFLTFLIVLIVVPAWRKYILAKVVHLEKARREQKEAMDGDSTGRPDGSSSEEESSTKLLC</sequence>
<evidence type="ECO:0000313" key="7">
    <source>
        <dbReference type="Proteomes" id="UP001152797"/>
    </source>
</evidence>
<comment type="caution">
    <text evidence="4">The sequence shown here is derived from an EMBL/GenBank/DDBJ whole genome shotgun (WGS) entry which is preliminary data.</text>
</comment>
<evidence type="ECO:0000256" key="2">
    <source>
        <dbReference type="SAM" id="Phobius"/>
    </source>
</evidence>
<reference evidence="4" key="1">
    <citation type="submission" date="2022-10" db="EMBL/GenBank/DDBJ databases">
        <authorList>
            <person name="Chen Y."/>
            <person name="Dougan E. K."/>
            <person name="Chan C."/>
            <person name="Rhodes N."/>
            <person name="Thang M."/>
        </authorList>
    </citation>
    <scope>NUCLEOTIDE SEQUENCE</scope>
</reference>
<evidence type="ECO:0000256" key="3">
    <source>
        <dbReference type="SAM" id="SignalP"/>
    </source>
</evidence>
<protein>
    <submittedName>
        <fullName evidence="6">Ankyrin repeat domain-containing protein 17</fullName>
    </submittedName>
</protein>
<dbReference type="OrthoDB" id="412523at2759"/>
<keyword evidence="3" id="KW-0732">Signal</keyword>